<evidence type="ECO:0000313" key="1">
    <source>
        <dbReference type="EMBL" id="KPN28880.1"/>
    </source>
</evidence>
<evidence type="ECO:0000313" key="2">
    <source>
        <dbReference type="Proteomes" id="UP000050535"/>
    </source>
</evidence>
<reference evidence="2" key="1">
    <citation type="submission" date="2013-11" db="EMBL/GenBank/DDBJ databases">
        <authorList>
            <person name="Hoang H.T."/>
            <person name="Killian M.L."/>
            <person name="Madson D.M."/>
            <person name="Arruda P.H.E."/>
            <person name="Sun D."/>
            <person name="Schwartz K.J."/>
            <person name="Yoon K."/>
        </authorList>
    </citation>
    <scope>NUCLEOTIDE SEQUENCE [LARGE SCALE GENOMIC DNA]</scope>
    <source>
        <strain evidence="2">CDK2</strain>
    </source>
</reference>
<keyword evidence="2" id="KW-1185">Reference proteome</keyword>
<proteinExistence type="predicted"/>
<dbReference type="AlphaFoldDB" id="A0A0P7FQW2"/>
<comment type="caution">
    <text evidence="1">The sequence shown here is derived from an EMBL/GenBank/DDBJ whole genome shotgun (WGS) entry which is preliminary data.</text>
</comment>
<gene>
    <name evidence="1" type="ORF">SY89_03532</name>
</gene>
<organism evidence="1 2">
    <name type="scientific">Halolamina pelagica</name>
    <dbReference type="NCBI Taxonomy" id="699431"/>
    <lineage>
        <taxon>Archaea</taxon>
        <taxon>Methanobacteriati</taxon>
        <taxon>Methanobacteriota</taxon>
        <taxon>Stenosarchaea group</taxon>
        <taxon>Halobacteria</taxon>
        <taxon>Halobacteriales</taxon>
        <taxon>Haloferacaceae</taxon>
    </lineage>
</organism>
<protein>
    <submittedName>
        <fullName evidence="1">Uncharacterized protein</fullName>
    </submittedName>
</protein>
<sequence length="178" mass="18650">MAFELRGTPDATGIDESAHNNSAHTRFAILGSGETLIGYHQLEANGYSIGNLPGSAMLAVNGPIAVQGHVVWHAGNMGPGSGLNADMLDGQHSSYYRNANNLNAGTVPLARLPMGAGNGLNADMLDGLHATFFAPVENADLINPNLNQGKARSLQFENREVGQLVQADGTLDSTRTRG</sequence>
<dbReference type="Proteomes" id="UP000050535">
    <property type="component" value="Unassembled WGS sequence"/>
</dbReference>
<name>A0A0P7FQW2_9EURY</name>
<dbReference type="EMBL" id="LGUC01000003">
    <property type="protein sequence ID" value="KPN28880.1"/>
    <property type="molecule type" value="Genomic_DNA"/>
</dbReference>
<accession>A0A0P7FQW2</accession>